<keyword evidence="2" id="KW-1133">Transmembrane helix</keyword>
<evidence type="ECO:0000256" key="2">
    <source>
        <dbReference type="SAM" id="Phobius"/>
    </source>
</evidence>
<keyword evidence="2" id="KW-0472">Membrane</keyword>
<feature type="region of interest" description="Disordered" evidence="1">
    <location>
        <begin position="173"/>
        <end position="198"/>
    </location>
</feature>
<feature type="compositionally biased region" description="Low complexity" evidence="1">
    <location>
        <begin position="409"/>
        <end position="433"/>
    </location>
</feature>
<proteinExistence type="predicted"/>
<name>A0ABZ1BR63_9FIRM</name>
<protein>
    <submittedName>
        <fullName evidence="3">Uncharacterized protein</fullName>
    </submittedName>
</protein>
<keyword evidence="2" id="KW-0812">Transmembrane</keyword>
<organism evidence="3 4">
    <name type="scientific">Geochorda subterranea</name>
    <dbReference type="NCBI Taxonomy" id="3109564"/>
    <lineage>
        <taxon>Bacteria</taxon>
        <taxon>Bacillati</taxon>
        <taxon>Bacillota</taxon>
        <taxon>Limnochordia</taxon>
        <taxon>Limnochordales</taxon>
        <taxon>Geochordaceae</taxon>
        <taxon>Geochorda</taxon>
    </lineage>
</organism>
<evidence type="ECO:0000313" key="4">
    <source>
        <dbReference type="Proteomes" id="UP001333102"/>
    </source>
</evidence>
<gene>
    <name evidence="3" type="ORF">VLY81_02715</name>
</gene>
<evidence type="ECO:0000313" key="3">
    <source>
        <dbReference type="EMBL" id="WRP15105.1"/>
    </source>
</evidence>
<dbReference type="EMBL" id="CP141614">
    <property type="protein sequence ID" value="WRP15105.1"/>
    <property type="molecule type" value="Genomic_DNA"/>
</dbReference>
<feature type="region of interest" description="Disordered" evidence="1">
    <location>
        <begin position="217"/>
        <end position="272"/>
    </location>
</feature>
<sequence>MAPDGPSGGAALARWVEALRHAHKRRSRAQAVLDGVRWACIAYIGSVLAMLVVGGSLDARRRLLGAFVAAAVGSAVGHWTHRRQARAPSSLVAELDRALEADQLLTTAWAWRVGLISSPLGPAMARRADRLVEDRPPSVGRLVAPIVGKGRTLVAVAAAILLTLPGPDVGLDRLLRRLEPPPSPGFSQEPSEPAMSPGESALLQRLASLLEQRAATTADPAAARAAEELRQAASLASPPPGEGQPGHLGSWGSVGEMTASGAGPVQTPLQGTPTSPLGLATLWDRLSLLARLARLGLISSDAADRAAEVLAMLAARGEGAEATVEPSGTPSIRGADATPPPSSESRATPAPTPPPSSYHGPSGIGGDAGTSASAAGPAPSSSAPASDGAAASGGQGETVGTTPAPPAGSPSAGPSEGAVPAGSRPSPEMAGSSGAPGSGPGSVPDMPAEGPVPVDGGRIALPSSPQLGPGEAHALPGVPARPVPQPGQGDVAGPLDLEAGPSRDAPLPEPESVPVEYREAVRRYFEMRAGGGMDG</sequence>
<dbReference type="Proteomes" id="UP001333102">
    <property type="component" value="Chromosome"/>
</dbReference>
<keyword evidence="4" id="KW-1185">Reference proteome</keyword>
<feature type="transmembrane region" description="Helical" evidence="2">
    <location>
        <begin position="63"/>
        <end position="80"/>
    </location>
</feature>
<accession>A0ABZ1BR63</accession>
<feature type="transmembrane region" description="Helical" evidence="2">
    <location>
        <begin position="35"/>
        <end position="57"/>
    </location>
</feature>
<feature type="region of interest" description="Disordered" evidence="1">
    <location>
        <begin position="318"/>
        <end position="514"/>
    </location>
</feature>
<feature type="compositionally biased region" description="Low complexity" evidence="1">
    <location>
        <begin position="369"/>
        <end position="390"/>
    </location>
</feature>
<reference evidence="4" key="1">
    <citation type="submission" date="2023-12" db="EMBL/GenBank/DDBJ databases">
        <title>Novel isolates from deep terrestrial aquifers shed light on the physiology and ecology of the class Limnochordia.</title>
        <authorList>
            <person name="Karnachuk O.V."/>
            <person name="Lukina A.P."/>
            <person name="Avakyan M.R."/>
            <person name="Kadnikov V."/>
            <person name="Begmatov S."/>
            <person name="Beletsky A.V."/>
            <person name="Mardanov A.V."/>
            <person name="Ravin N.V."/>
        </authorList>
    </citation>
    <scope>NUCLEOTIDE SEQUENCE [LARGE SCALE GENOMIC DNA]</scope>
    <source>
        <strain evidence="4">LN</strain>
    </source>
</reference>
<dbReference type="RefSeq" id="WP_324669494.1">
    <property type="nucleotide sequence ID" value="NZ_CP141614.1"/>
</dbReference>
<evidence type="ECO:0000256" key="1">
    <source>
        <dbReference type="SAM" id="MobiDB-lite"/>
    </source>
</evidence>